<keyword evidence="2" id="KW-1185">Reference proteome</keyword>
<sequence>MPQSCLYEPPSIDAIIYNTKEYFGINIDKNTYTYNMSHFLSIKESNIMGNNNLIARTELKSLLQSLFFNINQTYTKIYFSRTPVSLHDIIDSSGKKIFANLPNQEGWFVFVDPIIIANWSHDCEYWFIVNQKTIYKSLTEQWAPNNLSDLENFNLI</sequence>
<protein>
    <submittedName>
        <fullName evidence="1">Uncharacterized protein</fullName>
    </submittedName>
</protein>
<reference evidence="1 2" key="1">
    <citation type="journal article" date="2013" name="Genome Announc.">
        <title>Draft Genome Sequence of the Hydrogen- and Ethanol-Producing Bacterium Clostridium intestinale Strain URNW.</title>
        <authorList>
            <person name="Lal S."/>
            <person name="Ramachandran U."/>
            <person name="Zhang X."/>
            <person name="Sparling R."/>
            <person name="Levin D.B."/>
        </authorList>
    </citation>
    <scope>NUCLEOTIDE SEQUENCE [LARGE SCALE GENOMIC DNA]</scope>
    <source>
        <strain evidence="1 2">URNW</strain>
    </source>
</reference>
<dbReference type="EMBL" id="APJA01000012">
    <property type="protein sequence ID" value="ERK30534.1"/>
    <property type="molecule type" value="Genomic_DNA"/>
</dbReference>
<proteinExistence type="predicted"/>
<dbReference type="HOGENOM" id="CLU_1683511_0_0_9"/>
<evidence type="ECO:0000313" key="1">
    <source>
        <dbReference type="EMBL" id="ERK30534.1"/>
    </source>
</evidence>
<name>U2Q3A0_9CLOT</name>
<comment type="caution">
    <text evidence="1">The sequence shown here is derived from an EMBL/GenBank/DDBJ whole genome shotgun (WGS) entry which is preliminary data.</text>
</comment>
<dbReference type="RefSeq" id="WP_021801658.1">
    <property type="nucleotide sequence ID" value="NZ_KI273145.1"/>
</dbReference>
<dbReference type="PATRIC" id="fig|1294142.3.peg.1675"/>
<gene>
    <name evidence="1" type="ORF">CINTURNW_1650</name>
</gene>
<organism evidence="1 2">
    <name type="scientific">Clostridium intestinale URNW</name>
    <dbReference type="NCBI Taxonomy" id="1294142"/>
    <lineage>
        <taxon>Bacteria</taxon>
        <taxon>Bacillati</taxon>
        <taxon>Bacillota</taxon>
        <taxon>Clostridia</taxon>
        <taxon>Eubacteriales</taxon>
        <taxon>Clostridiaceae</taxon>
        <taxon>Clostridium</taxon>
    </lineage>
</organism>
<dbReference type="Proteomes" id="UP000016721">
    <property type="component" value="Unassembled WGS sequence"/>
</dbReference>
<dbReference type="AlphaFoldDB" id="U2Q3A0"/>
<dbReference type="OrthoDB" id="9996652at2"/>
<dbReference type="STRING" id="1294142.CINTURNW_1650"/>
<evidence type="ECO:0000313" key="2">
    <source>
        <dbReference type="Proteomes" id="UP000016721"/>
    </source>
</evidence>
<accession>U2Q3A0</accession>